<feature type="compositionally biased region" description="Low complexity" evidence="1">
    <location>
        <begin position="327"/>
        <end position="338"/>
    </location>
</feature>
<keyword evidence="2" id="KW-1133">Transmembrane helix</keyword>
<dbReference type="HOGENOM" id="CLU_076129_0_0_1"/>
<organism evidence="4 5">
    <name type="scientific">Botryobasidium botryosum (strain FD-172 SS1)</name>
    <dbReference type="NCBI Taxonomy" id="930990"/>
    <lineage>
        <taxon>Eukaryota</taxon>
        <taxon>Fungi</taxon>
        <taxon>Dikarya</taxon>
        <taxon>Basidiomycota</taxon>
        <taxon>Agaricomycotina</taxon>
        <taxon>Agaricomycetes</taxon>
        <taxon>Cantharellales</taxon>
        <taxon>Botryobasidiaceae</taxon>
        <taxon>Botryobasidium</taxon>
    </lineage>
</organism>
<feature type="transmembrane region" description="Helical" evidence="2">
    <location>
        <begin position="186"/>
        <end position="207"/>
    </location>
</feature>
<feature type="chain" id="PRO_5001641914" evidence="3">
    <location>
        <begin position="27"/>
        <end position="361"/>
    </location>
</feature>
<feature type="signal peptide" evidence="3">
    <location>
        <begin position="1"/>
        <end position="26"/>
    </location>
</feature>
<dbReference type="AlphaFoldDB" id="A0A067N873"/>
<feature type="region of interest" description="Disordered" evidence="1">
    <location>
        <begin position="265"/>
        <end position="361"/>
    </location>
</feature>
<proteinExistence type="predicted"/>
<gene>
    <name evidence="4" type="ORF">BOTBODRAFT_41242</name>
</gene>
<evidence type="ECO:0000313" key="4">
    <source>
        <dbReference type="EMBL" id="KDQ19966.1"/>
    </source>
</evidence>
<accession>A0A067N873</accession>
<keyword evidence="5" id="KW-1185">Reference proteome</keyword>
<evidence type="ECO:0000256" key="3">
    <source>
        <dbReference type="SAM" id="SignalP"/>
    </source>
</evidence>
<keyword evidence="2" id="KW-0812">Transmembrane</keyword>
<evidence type="ECO:0000313" key="5">
    <source>
        <dbReference type="Proteomes" id="UP000027195"/>
    </source>
</evidence>
<dbReference type="CDD" id="cd12087">
    <property type="entry name" value="TM_EGFR-like"/>
    <property type="match status" value="1"/>
</dbReference>
<reference evidence="5" key="1">
    <citation type="journal article" date="2014" name="Proc. Natl. Acad. Sci. U.S.A.">
        <title>Extensive sampling of basidiomycete genomes demonstrates inadequacy of the white-rot/brown-rot paradigm for wood decay fungi.</title>
        <authorList>
            <person name="Riley R."/>
            <person name="Salamov A.A."/>
            <person name="Brown D.W."/>
            <person name="Nagy L.G."/>
            <person name="Floudas D."/>
            <person name="Held B.W."/>
            <person name="Levasseur A."/>
            <person name="Lombard V."/>
            <person name="Morin E."/>
            <person name="Otillar R."/>
            <person name="Lindquist E.A."/>
            <person name="Sun H."/>
            <person name="LaButti K.M."/>
            <person name="Schmutz J."/>
            <person name="Jabbour D."/>
            <person name="Luo H."/>
            <person name="Baker S.E."/>
            <person name="Pisabarro A.G."/>
            <person name="Walton J.D."/>
            <person name="Blanchette R.A."/>
            <person name="Henrissat B."/>
            <person name="Martin F."/>
            <person name="Cullen D."/>
            <person name="Hibbett D.S."/>
            <person name="Grigoriev I.V."/>
        </authorList>
    </citation>
    <scope>NUCLEOTIDE SEQUENCE [LARGE SCALE GENOMIC DNA]</scope>
    <source>
        <strain evidence="5">FD-172 SS1</strain>
    </source>
</reference>
<sequence>MAPRSRPGSRFLLALRVFCTVACTLAQLTTVQSNDTRLKYSGHWSPYSADSELFDFLFMSTPRRGSKVTLEFEGYLIEYWSVRGATNGGLCRIDIDGQYIDTVSSTKKYGYTSPSILFQKQDLDPSKRHTITVTAVDVNPWASCQVESFVYAAASPVRPLLAAVSPTSIPKDPSWGDKPSSSAPTAAIVGGVLGGVIFLALVAATLWHARRRRASKRLDDIYFPDLLGDAVPLETPGGSQVSLQQIQSLQNRGDAQLLHRQPSLGYGATASTQPHRPDPFSGNSREAPTLQPLDTAGAGGSPIQLHSAVSEAQSPEAGSSSQEPRLPSNTTPSTNWPTDAKVSAGEAQPRPSWDAPPQYDG</sequence>
<dbReference type="InParanoid" id="A0A067N873"/>
<feature type="compositionally biased region" description="Polar residues" evidence="1">
    <location>
        <begin position="310"/>
        <end position="323"/>
    </location>
</feature>
<keyword evidence="3" id="KW-0732">Signal</keyword>
<protein>
    <submittedName>
        <fullName evidence="4">Uncharacterized protein</fullName>
    </submittedName>
</protein>
<evidence type="ECO:0000256" key="2">
    <source>
        <dbReference type="SAM" id="Phobius"/>
    </source>
</evidence>
<keyword evidence="2" id="KW-0472">Membrane</keyword>
<dbReference type="Gene3D" id="2.60.120.260">
    <property type="entry name" value="Galactose-binding domain-like"/>
    <property type="match status" value="1"/>
</dbReference>
<dbReference type="EMBL" id="KL198018">
    <property type="protein sequence ID" value="KDQ19966.1"/>
    <property type="molecule type" value="Genomic_DNA"/>
</dbReference>
<evidence type="ECO:0000256" key="1">
    <source>
        <dbReference type="SAM" id="MobiDB-lite"/>
    </source>
</evidence>
<dbReference type="Proteomes" id="UP000027195">
    <property type="component" value="Unassembled WGS sequence"/>
</dbReference>
<name>A0A067N873_BOTB1</name>